<feature type="chain" id="PRO_5029516349" description="TerB family tellurite resistance protein" evidence="2">
    <location>
        <begin position="20"/>
        <end position="320"/>
    </location>
</feature>
<evidence type="ECO:0000256" key="1">
    <source>
        <dbReference type="SAM" id="Phobius"/>
    </source>
</evidence>
<feature type="signal peptide" evidence="2">
    <location>
        <begin position="1"/>
        <end position="19"/>
    </location>
</feature>
<keyword evidence="1" id="KW-0812">Transmembrane</keyword>
<reference evidence="3 4" key="1">
    <citation type="submission" date="2020-04" db="EMBL/GenBank/DDBJ databases">
        <title>Genome sequencing of novel species.</title>
        <authorList>
            <person name="Heo J."/>
            <person name="Kim S.-J."/>
            <person name="Kim J.-S."/>
            <person name="Hong S.-B."/>
            <person name="Kwon S.-W."/>
        </authorList>
    </citation>
    <scope>NUCLEOTIDE SEQUENCE [LARGE SCALE GENOMIC DNA]</scope>
    <source>
        <strain evidence="3 4">F39-2</strain>
    </source>
</reference>
<feature type="transmembrane region" description="Helical" evidence="1">
    <location>
        <begin position="77"/>
        <end position="99"/>
    </location>
</feature>
<dbReference type="AlphaFoldDB" id="A0A7L5E6G9"/>
<keyword evidence="4" id="KW-1185">Reference proteome</keyword>
<keyword evidence="2" id="KW-0732">Signal</keyword>
<proteinExistence type="predicted"/>
<evidence type="ECO:0000313" key="4">
    <source>
        <dbReference type="Proteomes" id="UP000503278"/>
    </source>
</evidence>
<protein>
    <recommendedName>
        <fullName evidence="5">TerB family tellurite resistance protein</fullName>
    </recommendedName>
</protein>
<accession>A0A7L5E6G9</accession>
<evidence type="ECO:0000256" key="2">
    <source>
        <dbReference type="SAM" id="SignalP"/>
    </source>
</evidence>
<evidence type="ECO:0008006" key="5">
    <source>
        <dbReference type="Google" id="ProtNLM"/>
    </source>
</evidence>
<dbReference type="Proteomes" id="UP000503278">
    <property type="component" value="Chromosome"/>
</dbReference>
<dbReference type="RefSeq" id="WP_169610980.1">
    <property type="nucleotide sequence ID" value="NZ_CP051682.1"/>
</dbReference>
<name>A0A7L5E6G9_9SPHI</name>
<gene>
    <name evidence="3" type="ORF">HH214_21335</name>
</gene>
<keyword evidence="1" id="KW-0472">Membrane</keyword>
<keyword evidence="1" id="KW-1133">Transmembrane helix</keyword>
<dbReference type="EMBL" id="CP051682">
    <property type="protein sequence ID" value="QJD98238.1"/>
    <property type="molecule type" value="Genomic_DNA"/>
</dbReference>
<dbReference type="KEGG" id="mrob:HH214_21335"/>
<organism evidence="3 4">
    <name type="scientific">Mucilaginibacter robiniae</name>
    <dbReference type="NCBI Taxonomy" id="2728022"/>
    <lineage>
        <taxon>Bacteria</taxon>
        <taxon>Pseudomonadati</taxon>
        <taxon>Bacteroidota</taxon>
        <taxon>Sphingobacteriia</taxon>
        <taxon>Sphingobacteriales</taxon>
        <taxon>Sphingobacteriaceae</taxon>
        <taxon>Mucilaginibacter</taxon>
    </lineage>
</organism>
<evidence type="ECO:0000313" key="3">
    <source>
        <dbReference type="EMBL" id="QJD98238.1"/>
    </source>
</evidence>
<sequence>MKPILIFLAGLCFFTLSQAQTIQKDKSAANSAVVSIKQTDSLNLEIEKKEIQLNQKLQDATQTINYLNSVIGSFGQILTILGIFIAVVALALPIIMYQFGIKPSQRALKELESNIDSRLSAYLKETRNKTINQALDDMEHGNLEKKNQAIAYLSITHPEGLSDQQRFKIYSLLVKGSDLPAVRTNLGFILGTTKNEYADLIFKNQVMLKDPVLKAMAYMYYSKTGFLNYRETIAELINSAEKPIEKFVTLITMLGQHSHQDVLTLINDEKLLDLIALSEMDNVMQHAIFVLEHQKLTKEQIEQSYLQQKSDQIASGNSIL</sequence>